<dbReference type="PANTHER" id="PTHR12619:SF5">
    <property type="entry name" value="TRANSCRIPTION FACTOR RFX4"/>
    <property type="match status" value="1"/>
</dbReference>
<feature type="compositionally biased region" description="Polar residues" evidence="2">
    <location>
        <begin position="293"/>
        <end position="305"/>
    </location>
</feature>
<dbReference type="GO" id="GO:0000981">
    <property type="term" value="F:DNA-binding transcription factor activity, RNA polymerase II-specific"/>
    <property type="evidence" value="ECO:0007669"/>
    <property type="project" value="TreeGrafter"/>
</dbReference>
<dbReference type="Gene3D" id="1.10.10.10">
    <property type="entry name" value="Winged helix-like DNA-binding domain superfamily/Winged helix DNA-binding domain"/>
    <property type="match status" value="1"/>
</dbReference>
<feature type="compositionally biased region" description="Polar residues" evidence="2">
    <location>
        <begin position="21"/>
        <end position="35"/>
    </location>
</feature>
<dbReference type="InterPro" id="IPR036390">
    <property type="entry name" value="WH_DNA-bd_sf"/>
</dbReference>
<feature type="region of interest" description="Disordered" evidence="2">
    <location>
        <begin position="274"/>
        <end position="305"/>
    </location>
</feature>
<evidence type="ECO:0000259" key="3">
    <source>
        <dbReference type="PROSITE" id="PS51526"/>
    </source>
</evidence>
<evidence type="ECO:0000256" key="2">
    <source>
        <dbReference type="SAM" id="MobiDB-lite"/>
    </source>
</evidence>
<evidence type="ECO:0000313" key="5">
    <source>
        <dbReference type="Proteomes" id="UP000433876"/>
    </source>
</evidence>
<gene>
    <name evidence="4" type="ORF">SMACR_06634</name>
</gene>
<dbReference type="InterPro" id="IPR036388">
    <property type="entry name" value="WH-like_DNA-bd_sf"/>
</dbReference>
<feature type="region of interest" description="Disordered" evidence="2">
    <location>
        <begin position="675"/>
        <end position="770"/>
    </location>
</feature>
<dbReference type="Proteomes" id="UP000433876">
    <property type="component" value="Unassembled WGS sequence"/>
</dbReference>
<dbReference type="Pfam" id="PF02257">
    <property type="entry name" value="RFX_DNA_binding"/>
    <property type="match status" value="1"/>
</dbReference>
<dbReference type="GO" id="GO:0000978">
    <property type="term" value="F:RNA polymerase II cis-regulatory region sequence-specific DNA binding"/>
    <property type="evidence" value="ECO:0007669"/>
    <property type="project" value="TreeGrafter"/>
</dbReference>
<dbReference type="PROSITE" id="PS51526">
    <property type="entry name" value="RFX_DBD"/>
    <property type="match status" value="1"/>
</dbReference>
<comment type="caution">
    <text evidence="4">The sequence shown here is derived from an EMBL/GenBank/DDBJ whole genome shotgun (WGS) entry which is preliminary data.</text>
</comment>
<feature type="region of interest" description="Disordered" evidence="2">
    <location>
        <begin position="14"/>
        <end position="36"/>
    </location>
</feature>
<sequence>MLTACTDPLVLTKAKKRPRSQDSAASIHSAATQPNLDHAFTDVPEVYQSQWIPNDHGRTRELGHPTSQMTQDDMVLASQLHTSREFAMDSQVNVSMQNVQYHGSHSMSRQSLSADSFAGNTSFVEDSQMLDHDGNNDHGPYVGMSSQSKGGSRSSANNEVEMRQLYIANRHRDLQDVAEELHGNERGPNSERTRQVFAMLWISQVCSKGKGSVPRGRVYANYASRCATERITVLNPASFGKLVRVLFPGLKTRRLGVRGESKYHYVNFQLREDQPDVRDVSTQPQVPPEEEQSFSQTFNTAPDNTKTTERTVLLTPDLGQQPETRVRRPHEYVHSLYNQVQVANIDQLSTTVTKTVQKLCFAAETEETFQQSEPLVLPRIEPFLPKNTDPDAAKSLAALYRSHCTSLVECIRYCKEKTFFHLYTSFQGTLTMPVQKLLVLQVVPKTVLDTLRNIADKLVPHIRDSFQGQPPHVLKAKEAPATLFAGLLDRVLRVNLTAHAAANMLSNPANRDLMYVEWINIINLRKVAESVPSRGMDDVVNLLLKEMRDLLDPVNIPWEIEGLTLHGEMAMRNGRQPQAGDAEESTASNVLDRWVSFLRHLPSHFPYASHTDIVWCVQRLGTAVMRDITLGQGKSFGSWWVTKCFIDEMILFLAEYGGFLKQKSTHEYTLLVTQQQGASNEASNEASRYRSSSDDSSASRMSESQPDRARFPVAASMATQPSVHDDSGIGIRTPDEDSPIQKFGFQTSTASSQDIFAGTGLQDEDRLADI</sequence>
<dbReference type="InterPro" id="IPR057321">
    <property type="entry name" value="RFX1-4/6/8-like_BCD"/>
</dbReference>
<dbReference type="PANTHER" id="PTHR12619">
    <property type="entry name" value="RFX TRANSCRIPTION FACTOR FAMILY"/>
    <property type="match status" value="1"/>
</dbReference>
<dbReference type="VEuPathDB" id="FungiDB:SMAC_06634"/>
<feature type="domain" description="RFX-type winged-helix" evidence="3">
    <location>
        <begin position="198"/>
        <end position="272"/>
    </location>
</feature>
<proteinExistence type="predicted"/>
<dbReference type="InterPro" id="IPR039779">
    <property type="entry name" value="RFX-like"/>
</dbReference>
<dbReference type="Pfam" id="PF25340">
    <property type="entry name" value="BCD_RFX"/>
    <property type="match status" value="1"/>
</dbReference>
<organism evidence="4 5">
    <name type="scientific">Sordaria macrospora</name>
    <dbReference type="NCBI Taxonomy" id="5147"/>
    <lineage>
        <taxon>Eukaryota</taxon>
        <taxon>Fungi</taxon>
        <taxon>Dikarya</taxon>
        <taxon>Ascomycota</taxon>
        <taxon>Pezizomycotina</taxon>
        <taxon>Sordariomycetes</taxon>
        <taxon>Sordariomycetidae</taxon>
        <taxon>Sordariales</taxon>
        <taxon>Sordariaceae</taxon>
        <taxon>Sordaria</taxon>
    </lineage>
</organism>
<dbReference type="SUPFAM" id="SSF46785">
    <property type="entry name" value="Winged helix' DNA-binding domain"/>
    <property type="match status" value="1"/>
</dbReference>
<dbReference type="FunFam" id="1.10.10.10:FF:000119">
    <property type="entry name" value="DNA damage and replication checkpoint protein"/>
    <property type="match status" value="1"/>
</dbReference>
<feature type="compositionally biased region" description="Polar residues" evidence="2">
    <location>
        <begin position="744"/>
        <end position="754"/>
    </location>
</feature>
<dbReference type="EMBL" id="NMPR01000104">
    <property type="protein sequence ID" value="KAA8630440.1"/>
    <property type="molecule type" value="Genomic_DNA"/>
</dbReference>
<dbReference type="InterPro" id="IPR003150">
    <property type="entry name" value="DNA-bd_RFX"/>
</dbReference>
<feature type="compositionally biased region" description="Low complexity" evidence="2">
    <location>
        <begin position="694"/>
        <end position="704"/>
    </location>
</feature>
<feature type="compositionally biased region" description="Polar residues" evidence="2">
    <location>
        <begin position="675"/>
        <end position="684"/>
    </location>
</feature>
<evidence type="ECO:0000313" key="4">
    <source>
        <dbReference type="EMBL" id="KAA8630440.1"/>
    </source>
</evidence>
<keyword evidence="1" id="KW-0238">DNA-binding</keyword>
<evidence type="ECO:0000256" key="1">
    <source>
        <dbReference type="ARBA" id="ARBA00023125"/>
    </source>
</evidence>
<dbReference type="AlphaFoldDB" id="A0A8S8ZMR7"/>
<accession>A0A8S8ZMR7</accession>
<name>A0A8S8ZMR7_SORMA</name>
<reference evidence="4 5" key="1">
    <citation type="submission" date="2017-07" db="EMBL/GenBank/DDBJ databases">
        <title>Genome sequence of the Sordaria macrospora wild type strain R19027.</title>
        <authorList>
            <person name="Nowrousian M."/>
            <person name="Teichert I."/>
            <person name="Kueck U."/>
        </authorList>
    </citation>
    <scope>NUCLEOTIDE SEQUENCE [LARGE SCALE GENOMIC DNA]</scope>
    <source>
        <strain evidence="4 5">R19027</strain>
        <tissue evidence="4">Mycelium</tissue>
    </source>
</reference>
<protein>
    <recommendedName>
        <fullName evidence="3">RFX-type winged-helix domain-containing protein</fullName>
    </recommendedName>
</protein>